<sequence length="79" mass="9313">MIQAFKKLWPQRAAVENISSMEELETYMRIELNDELTHPRVRKSKSEKLQLALDRIEQSDLSVEEKNEIAELYKKIAAH</sequence>
<comment type="caution">
    <text evidence="1">The sequence shown here is derived from an EMBL/GenBank/DDBJ whole genome shotgun (WGS) entry which is preliminary data.</text>
</comment>
<name>A0ABT8N0E3_9BACL</name>
<evidence type="ECO:0000313" key="1">
    <source>
        <dbReference type="EMBL" id="MDN7241025.1"/>
    </source>
</evidence>
<gene>
    <name evidence="1" type="ORF">QWY14_04445</name>
</gene>
<organism evidence="1 2">
    <name type="scientific">Planococcus shixiaomingii</name>
    <dbReference type="NCBI Taxonomy" id="3058393"/>
    <lineage>
        <taxon>Bacteria</taxon>
        <taxon>Bacillati</taxon>
        <taxon>Bacillota</taxon>
        <taxon>Bacilli</taxon>
        <taxon>Bacillales</taxon>
        <taxon>Caryophanaceae</taxon>
        <taxon>Planococcus</taxon>
    </lineage>
</organism>
<dbReference type="EMBL" id="JAUJWV010000001">
    <property type="protein sequence ID" value="MDN7241025.1"/>
    <property type="molecule type" value="Genomic_DNA"/>
</dbReference>
<dbReference type="RefSeq" id="WP_301722875.1">
    <property type="nucleotide sequence ID" value="NZ_JAUJWV010000001.1"/>
</dbReference>
<proteinExistence type="predicted"/>
<dbReference type="Proteomes" id="UP001172055">
    <property type="component" value="Unassembled WGS sequence"/>
</dbReference>
<reference evidence="1 2" key="1">
    <citation type="submission" date="2023-06" db="EMBL/GenBank/DDBJ databases">
        <title>Novel species in genus Planococcus.</title>
        <authorList>
            <person name="Ning S."/>
        </authorList>
    </citation>
    <scope>NUCLEOTIDE SEQUENCE [LARGE SCALE GENOMIC DNA]</scope>
    <source>
        <strain evidence="1 2">N028</strain>
    </source>
</reference>
<protein>
    <submittedName>
        <fullName evidence="1">Uncharacterized protein</fullName>
    </submittedName>
</protein>
<evidence type="ECO:0000313" key="2">
    <source>
        <dbReference type="Proteomes" id="UP001172055"/>
    </source>
</evidence>
<accession>A0ABT8N0E3</accession>
<keyword evidence="2" id="KW-1185">Reference proteome</keyword>